<evidence type="ECO:0000313" key="2">
    <source>
        <dbReference type="Proteomes" id="UP001219525"/>
    </source>
</evidence>
<evidence type="ECO:0000313" key="1">
    <source>
        <dbReference type="EMBL" id="KAJ7189516.1"/>
    </source>
</evidence>
<name>A0AAD6UPK1_9AGAR</name>
<dbReference type="Proteomes" id="UP001219525">
    <property type="component" value="Unassembled WGS sequence"/>
</dbReference>
<dbReference type="EMBL" id="JARJCW010000174">
    <property type="protein sequence ID" value="KAJ7189516.1"/>
    <property type="molecule type" value="Genomic_DNA"/>
</dbReference>
<proteinExistence type="predicted"/>
<dbReference type="AlphaFoldDB" id="A0AAD6UPK1"/>
<protein>
    <submittedName>
        <fullName evidence="1">Uncharacterized protein</fullName>
    </submittedName>
</protein>
<gene>
    <name evidence="1" type="ORF">GGX14DRAFT_408743</name>
</gene>
<reference evidence="1" key="1">
    <citation type="submission" date="2023-03" db="EMBL/GenBank/DDBJ databases">
        <title>Massive genome expansion in bonnet fungi (Mycena s.s.) driven by repeated elements and novel gene families across ecological guilds.</title>
        <authorList>
            <consortium name="Lawrence Berkeley National Laboratory"/>
            <person name="Harder C.B."/>
            <person name="Miyauchi S."/>
            <person name="Viragh M."/>
            <person name="Kuo A."/>
            <person name="Thoen E."/>
            <person name="Andreopoulos B."/>
            <person name="Lu D."/>
            <person name="Skrede I."/>
            <person name="Drula E."/>
            <person name="Henrissat B."/>
            <person name="Morin E."/>
            <person name="Kohler A."/>
            <person name="Barry K."/>
            <person name="LaButti K."/>
            <person name="Morin E."/>
            <person name="Salamov A."/>
            <person name="Lipzen A."/>
            <person name="Mereny Z."/>
            <person name="Hegedus B."/>
            <person name="Baldrian P."/>
            <person name="Stursova M."/>
            <person name="Weitz H."/>
            <person name="Taylor A."/>
            <person name="Grigoriev I.V."/>
            <person name="Nagy L.G."/>
            <person name="Martin F."/>
            <person name="Kauserud H."/>
        </authorList>
    </citation>
    <scope>NUCLEOTIDE SEQUENCE</scope>
    <source>
        <strain evidence="1">9144</strain>
    </source>
</reference>
<accession>A0AAD6UPK1</accession>
<organism evidence="1 2">
    <name type="scientific">Mycena pura</name>
    <dbReference type="NCBI Taxonomy" id="153505"/>
    <lineage>
        <taxon>Eukaryota</taxon>
        <taxon>Fungi</taxon>
        <taxon>Dikarya</taxon>
        <taxon>Basidiomycota</taxon>
        <taxon>Agaricomycotina</taxon>
        <taxon>Agaricomycetes</taxon>
        <taxon>Agaricomycetidae</taxon>
        <taxon>Agaricales</taxon>
        <taxon>Marasmiineae</taxon>
        <taxon>Mycenaceae</taxon>
        <taxon>Mycena</taxon>
    </lineage>
</organism>
<comment type="caution">
    <text evidence="1">The sequence shown here is derived from an EMBL/GenBank/DDBJ whole genome shotgun (WGS) entry which is preliminary data.</text>
</comment>
<sequence length="147" mass="16470">MTTTSAPPRSSLAEGTIEAILPVLRFAKSTVTGIGVPGVEPTINGVLHLAEMLSVDVHDKWTVQTMKSNKESLAQVQQSVALLFAIDASETDGALQERLIKLQSYVIMDDRWPRFKTNYLQKFEGNRHRMQETCRQGEEPTQKILEE</sequence>
<keyword evidence="2" id="KW-1185">Reference proteome</keyword>